<comment type="caution">
    <text evidence="8">The sequence shown here is derived from an EMBL/GenBank/DDBJ whole genome shotgun (WGS) entry which is preliminary data.</text>
</comment>
<dbReference type="PANTHER" id="PTHR48022:SF22">
    <property type="entry name" value="MAJOR FACILITATOR SUPERFAMILY (MFS) PROFILE DOMAIN-CONTAINING PROTEIN"/>
    <property type="match status" value="1"/>
</dbReference>
<dbReference type="Proteomes" id="UP001642482">
    <property type="component" value="Unassembled WGS sequence"/>
</dbReference>
<feature type="transmembrane region" description="Helical" evidence="6">
    <location>
        <begin position="225"/>
        <end position="248"/>
    </location>
</feature>
<evidence type="ECO:0000313" key="9">
    <source>
        <dbReference type="Proteomes" id="UP001642482"/>
    </source>
</evidence>
<feature type="transmembrane region" description="Helical" evidence="6">
    <location>
        <begin position="163"/>
        <end position="184"/>
    </location>
</feature>
<evidence type="ECO:0000256" key="6">
    <source>
        <dbReference type="SAM" id="Phobius"/>
    </source>
</evidence>
<dbReference type="PANTHER" id="PTHR48022">
    <property type="entry name" value="PLASTIDIC GLUCOSE TRANSPORTER 4"/>
    <property type="match status" value="1"/>
</dbReference>
<dbReference type="PROSITE" id="PS50850">
    <property type="entry name" value="MFS"/>
    <property type="match status" value="1"/>
</dbReference>
<feature type="transmembrane region" description="Helical" evidence="6">
    <location>
        <begin position="410"/>
        <end position="430"/>
    </location>
</feature>
<evidence type="ECO:0000256" key="3">
    <source>
        <dbReference type="ARBA" id="ARBA00022692"/>
    </source>
</evidence>
<feature type="transmembrane region" description="Helical" evidence="6">
    <location>
        <begin position="377"/>
        <end position="398"/>
    </location>
</feature>
<feature type="transmembrane region" description="Helical" evidence="6">
    <location>
        <begin position="442"/>
        <end position="465"/>
    </location>
</feature>
<evidence type="ECO:0000256" key="2">
    <source>
        <dbReference type="ARBA" id="ARBA00010992"/>
    </source>
</evidence>
<reference evidence="8 9" key="1">
    <citation type="submission" date="2024-01" db="EMBL/GenBank/DDBJ databases">
        <authorList>
            <person name="Allen C."/>
            <person name="Tagirdzhanova G."/>
        </authorList>
    </citation>
    <scope>NUCLEOTIDE SEQUENCE [LARGE SCALE GENOMIC DNA]</scope>
</reference>
<evidence type="ECO:0000259" key="7">
    <source>
        <dbReference type="PROSITE" id="PS50850"/>
    </source>
</evidence>
<dbReference type="InterPro" id="IPR020846">
    <property type="entry name" value="MFS_dom"/>
</dbReference>
<dbReference type="InterPro" id="IPR005828">
    <property type="entry name" value="MFS_sugar_transport-like"/>
</dbReference>
<evidence type="ECO:0000256" key="5">
    <source>
        <dbReference type="ARBA" id="ARBA00023136"/>
    </source>
</evidence>
<gene>
    <name evidence="8" type="ORF">SEUCBS140593_008259</name>
</gene>
<evidence type="ECO:0000313" key="8">
    <source>
        <dbReference type="EMBL" id="CAK7232436.1"/>
    </source>
</evidence>
<dbReference type="Gene3D" id="1.20.1250.20">
    <property type="entry name" value="MFS general substrate transporter like domains"/>
    <property type="match status" value="1"/>
</dbReference>
<dbReference type="SUPFAM" id="SSF103473">
    <property type="entry name" value="MFS general substrate transporter"/>
    <property type="match status" value="1"/>
</dbReference>
<protein>
    <recommendedName>
        <fullName evidence="7">Major facilitator superfamily (MFS) profile domain-containing protein</fullName>
    </recommendedName>
</protein>
<organism evidence="8 9">
    <name type="scientific">Sporothrix eucalyptigena</name>
    <dbReference type="NCBI Taxonomy" id="1812306"/>
    <lineage>
        <taxon>Eukaryota</taxon>
        <taxon>Fungi</taxon>
        <taxon>Dikarya</taxon>
        <taxon>Ascomycota</taxon>
        <taxon>Pezizomycotina</taxon>
        <taxon>Sordariomycetes</taxon>
        <taxon>Sordariomycetidae</taxon>
        <taxon>Ophiostomatales</taxon>
        <taxon>Ophiostomataceae</taxon>
        <taxon>Sporothrix</taxon>
    </lineage>
</organism>
<keyword evidence="3 6" id="KW-0812">Transmembrane</keyword>
<dbReference type="EMBL" id="CAWUHD010000112">
    <property type="protein sequence ID" value="CAK7232436.1"/>
    <property type="molecule type" value="Genomic_DNA"/>
</dbReference>
<dbReference type="Pfam" id="PF00083">
    <property type="entry name" value="Sugar_tr"/>
    <property type="match status" value="1"/>
</dbReference>
<dbReference type="PROSITE" id="PS00216">
    <property type="entry name" value="SUGAR_TRANSPORT_1"/>
    <property type="match status" value="1"/>
</dbReference>
<feature type="domain" description="Major facilitator superfamily (MFS) profile" evidence="7">
    <location>
        <begin position="54"/>
        <end position="499"/>
    </location>
</feature>
<dbReference type="InterPro" id="IPR005829">
    <property type="entry name" value="Sugar_transporter_CS"/>
</dbReference>
<keyword evidence="9" id="KW-1185">Reference proteome</keyword>
<dbReference type="InterPro" id="IPR036259">
    <property type="entry name" value="MFS_trans_sf"/>
</dbReference>
<feature type="transmembrane region" description="Helical" evidence="6">
    <location>
        <begin position="196"/>
        <end position="219"/>
    </location>
</feature>
<accession>A0ABP0CKM9</accession>
<proteinExistence type="inferred from homology"/>
<evidence type="ECO:0000256" key="4">
    <source>
        <dbReference type="ARBA" id="ARBA00022989"/>
    </source>
</evidence>
<name>A0ABP0CKM9_9PEZI</name>
<feature type="transmembrane region" description="Helical" evidence="6">
    <location>
        <begin position="312"/>
        <end position="335"/>
    </location>
</feature>
<comment type="subcellular location">
    <subcellularLocation>
        <location evidence="1">Membrane</location>
        <topology evidence="1">Multi-pass membrane protein</topology>
    </subcellularLocation>
</comment>
<dbReference type="InterPro" id="IPR050360">
    <property type="entry name" value="MFS_Sugar_Transporters"/>
</dbReference>
<comment type="similarity">
    <text evidence="2">Belongs to the major facilitator superfamily. Sugar transporter (TC 2.A.1.1) family.</text>
</comment>
<feature type="transmembrane region" description="Helical" evidence="6">
    <location>
        <begin position="477"/>
        <end position="495"/>
    </location>
</feature>
<feature type="transmembrane region" description="Helical" evidence="6">
    <location>
        <begin position="347"/>
        <end position="368"/>
    </location>
</feature>
<sequence>MKSPSHEQVEITAATDPPLPTEFAHDLSSGELHGRAIQQQEHNRTYWQTLRSDPKLLFWIGVMLWTMGVRGFENQAGGSVISITEFKRRFGQPEPSEPGEYFIATSWQSAISGSGNAFTILGATLASYFVDWFGYKKVVLATTALNLGSVGIEFGTTSVGMFFAGKMVNCIAVGSYLNLVTAYVSEISPLAIRASVIGFCNLSQCIGPFIASIMSYYTAQWDNDWSWRALICAQWGFSVVGLAGQIFMPESPVYLVRKGKMTEARAVLGRLYSDPRDADGHLERIKLTLEGEPNASGGFMDCFRGTDRRRTLVSIFVFLAESMSGLGFVGNYGALMYQYLGISDRRSFLIGIGAQILSMSGATLAFFVSDFYGRRTMFLWGCISVTTLLLCMGISGSVNTNAATLASVGFYTMFNFFYNFGLGSGVYAIAGEIPTFVLRNKSLAIAMNSSNAVNVMWSFVCPYIFNPGYGNLKARIGFVFGAIMALWSVAAYYIVPETRGRTYEELDELFVNEVPTRQFKNYVTVAERRAAEAYSAEKKGMDV</sequence>
<keyword evidence="4 6" id="KW-1133">Transmembrane helix</keyword>
<evidence type="ECO:0000256" key="1">
    <source>
        <dbReference type="ARBA" id="ARBA00004141"/>
    </source>
</evidence>
<keyword evidence="5 6" id="KW-0472">Membrane</keyword>